<reference evidence="2 3" key="1">
    <citation type="journal article" date="2010" name="Nature">
        <title>The sequence and de novo assembly of the giant panda genome.</title>
        <authorList>
            <person name="Li R."/>
            <person name="Fan W."/>
            <person name="Tian G."/>
            <person name="Zhu H."/>
            <person name="He L."/>
            <person name="Cai J."/>
            <person name="Huang Q."/>
            <person name="Cai Q."/>
            <person name="Li B."/>
            <person name="Bai Y."/>
            <person name="Zhang Z."/>
            <person name="Zhang Y."/>
            <person name="Wang W."/>
            <person name="Li J."/>
            <person name="Wei F."/>
            <person name="Li H."/>
            <person name="Jian M."/>
            <person name="Li J."/>
            <person name="Zhang Z."/>
            <person name="Nielsen R."/>
            <person name="Li D."/>
            <person name="Gu W."/>
            <person name="Yang Z."/>
            <person name="Xuan Z."/>
            <person name="Ryder O.A."/>
            <person name="Leung F.C."/>
            <person name="Zhou Y."/>
            <person name="Cao J."/>
            <person name="Sun X."/>
            <person name="Fu Y."/>
            <person name="Fang X."/>
            <person name="Guo X."/>
            <person name="Wang B."/>
            <person name="Hou R."/>
            <person name="Shen F."/>
            <person name="Mu B."/>
            <person name="Ni P."/>
            <person name="Lin R."/>
            <person name="Qian W."/>
            <person name="Wang G."/>
            <person name="Yu C."/>
            <person name="Nie W."/>
            <person name="Wang J."/>
            <person name="Wu Z."/>
            <person name="Liang H."/>
            <person name="Min J."/>
            <person name="Wu Q."/>
            <person name="Cheng S."/>
            <person name="Ruan J."/>
            <person name="Wang M."/>
            <person name="Shi Z."/>
            <person name="Wen M."/>
            <person name="Liu B."/>
            <person name="Ren X."/>
            <person name="Zheng H."/>
            <person name="Dong D."/>
            <person name="Cook K."/>
            <person name="Shan G."/>
            <person name="Zhang H."/>
            <person name="Kosiol C."/>
            <person name="Xie X."/>
            <person name="Lu Z."/>
            <person name="Zheng H."/>
            <person name="Li Y."/>
            <person name="Steiner C.C."/>
            <person name="Lam T.T."/>
            <person name="Lin S."/>
            <person name="Zhang Q."/>
            <person name="Li G."/>
            <person name="Tian J."/>
            <person name="Gong T."/>
            <person name="Liu H."/>
            <person name="Zhang D."/>
            <person name="Fang L."/>
            <person name="Ye C."/>
            <person name="Zhang J."/>
            <person name="Hu W."/>
            <person name="Xu A."/>
            <person name="Ren Y."/>
            <person name="Zhang G."/>
            <person name="Bruford M.W."/>
            <person name="Li Q."/>
            <person name="Ma L."/>
            <person name="Guo Y."/>
            <person name="An N."/>
            <person name="Hu Y."/>
            <person name="Zheng Y."/>
            <person name="Shi Y."/>
            <person name="Li Z."/>
            <person name="Liu Q."/>
            <person name="Chen Y."/>
            <person name="Zhao J."/>
            <person name="Qu N."/>
            <person name="Zhao S."/>
            <person name="Tian F."/>
            <person name="Wang X."/>
            <person name="Wang H."/>
            <person name="Xu L."/>
            <person name="Liu X."/>
            <person name="Vinar T."/>
            <person name="Wang Y."/>
            <person name="Lam T.W."/>
            <person name="Yiu S.M."/>
            <person name="Liu S."/>
            <person name="Zhang H."/>
            <person name="Li D."/>
            <person name="Huang Y."/>
            <person name="Wang X."/>
            <person name="Yang G."/>
            <person name="Jiang Z."/>
            <person name="Wang J."/>
            <person name="Qin N."/>
            <person name="Li L."/>
            <person name="Li J."/>
            <person name="Bolund L."/>
            <person name="Kristiansen K."/>
            <person name="Wong G.K."/>
            <person name="Olson M."/>
            <person name="Zhang X."/>
            <person name="Li S."/>
            <person name="Yang H."/>
            <person name="Wang J."/>
            <person name="Wang J."/>
        </authorList>
    </citation>
    <scope>NUCLEOTIDE SEQUENCE [LARGE SCALE GENOMIC DNA]</scope>
</reference>
<reference evidence="2" key="3">
    <citation type="submission" date="2025-09" db="UniProtKB">
        <authorList>
            <consortium name="Ensembl"/>
        </authorList>
    </citation>
    <scope>IDENTIFICATION</scope>
</reference>
<dbReference type="GeneID" id="109490423"/>
<dbReference type="InterPro" id="IPR040433">
    <property type="entry name" value="Spermatid_TP"/>
</dbReference>
<proteinExistence type="predicted"/>
<dbReference type="InParanoid" id="A0A7N5JLS3"/>
<evidence type="ECO:0000313" key="2">
    <source>
        <dbReference type="Ensembl" id="ENSAMEP00000027389.1"/>
    </source>
</evidence>
<dbReference type="GeneTree" id="ENSGT01150000287231"/>
<evidence type="ECO:0000256" key="1">
    <source>
        <dbReference type="SAM" id="MobiDB-lite"/>
    </source>
</evidence>
<dbReference type="Ensembl" id="ENSAMET00000047670.1">
    <property type="protein sequence ID" value="ENSAMEP00000027389.1"/>
    <property type="gene ID" value="ENSAMEG00000024160.1"/>
</dbReference>
<evidence type="ECO:0000313" key="3">
    <source>
        <dbReference type="Proteomes" id="UP000008912"/>
    </source>
</evidence>
<feature type="region of interest" description="Disordered" evidence="1">
    <location>
        <begin position="93"/>
        <end position="115"/>
    </location>
</feature>
<feature type="compositionally biased region" description="Polar residues" evidence="1">
    <location>
        <begin position="1"/>
        <end position="21"/>
    </location>
</feature>
<dbReference type="PANTHER" id="PTHR37876:SF1">
    <property type="entry name" value="SERINE_ARGININE REPETITIVE MATRIX PROTEIN 4-LIKE-RELATED"/>
    <property type="match status" value="1"/>
</dbReference>
<feature type="compositionally biased region" description="Basic residues" evidence="1">
    <location>
        <begin position="47"/>
        <end position="59"/>
    </location>
</feature>
<dbReference type="AlphaFoldDB" id="A0A7N5JLS3"/>
<protein>
    <recommendedName>
        <fullName evidence="4">Spermatid nuclear transition protein 4</fullName>
    </recommendedName>
</protein>
<evidence type="ECO:0008006" key="4">
    <source>
        <dbReference type="Google" id="ProtNLM"/>
    </source>
</evidence>
<sequence length="115" mass="13316">MSSVTRELPQPNQDMEQQTSSSEERKKMKTPYKPRSRGGNKALKTTLKVKRPLHRRLSKKVSEKTNNPVRKPKKARTPLFGHYHKLNETMKQNELQQAQEKVEKSTTSNDDQGSQ</sequence>
<dbReference type="Proteomes" id="UP000008912">
    <property type="component" value="Unassembled WGS sequence"/>
</dbReference>
<feature type="compositionally biased region" description="Basic residues" evidence="1">
    <location>
        <begin position="27"/>
        <end position="38"/>
    </location>
</feature>
<keyword evidence="3" id="KW-1185">Reference proteome</keyword>
<name>A0A7N5JLS3_AILME</name>
<gene>
    <name evidence="2" type="primary">LOC109490423</name>
</gene>
<dbReference type="PANTHER" id="PTHR37876">
    <property type="entry name" value="PROTEIN GAR2-LIKE"/>
    <property type="match status" value="1"/>
</dbReference>
<dbReference type="RefSeq" id="XP_019660693.1">
    <property type="nucleotide sequence ID" value="XM_019805134.2"/>
</dbReference>
<accession>A0A7N5JLS3</accession>
<dbReference type="OrthoDB" id="9742761at2759"/>
<reference evidence="2" key="2">
    <citation type="submission" date="2025-08" db="UniProtKB">
        <authorList>
            <consortium name="Ensembl"/>
        </authorList>
    </citation>
    <scope>IDENTIFICATION</scope>
</reference>
<organism evidence="2 3">
    <name type="scientific">Ailuropoda melanoleuca</name>
    <name type="common">Giant panda</name>
    <dbReference type="NCBI Taxonomy" id="9646"/>
    <lineage>
        <taxon>Eukaryota</taxon>
        <taxon>Metazoa</taxon>
        <taxon>Chordata</taxon>
        <taxon>Craniata</taxon>
        <taxon>Vertebrata</taxon>
        <taxon>Euteleostomi</taxon>
        <taxon>Mammalia</taxon>
        <taxon>Eutheria</taxon>
        <taxon>Laurasiatheria</taxon>
        <taxon>Carnivora</taxon>
        <taxon>Caniformia</taxon>
        <taxon>Ursidae</taxon>
        <taxon>Ailuropoda</taxon>
    </lineage>
</organism>
<feature type="region of interest" description="Disordered" evidence="1">
    <location>
        <begin position="1"/>
        <end position="80"/>
    </location>
</feature>
<dbReference type="KEGG" id="aml:109490423"/>